<feature type="region of interest" description="Disordered" evidence="1">
    <location>
        <begin position="1"/>
        <end position="34"/>
    </location>
</feature>
<accession>A0AAN9Q7Y6</accession>
<comment type="caution">
    <text evidence="2">The sequence shown here is derived from an EMBL/GenBank/DDBJ whole genome shotgun (WGS) entry which is preliminary data.</text>
</comment>
<feature type="compositionally biased region" description="Basic and acidic residues" evidence="1">
    <location>
        <begin position="1"/>
        <end position="20"/>
    </location>
</feature>
<evidence type="ECO:0000313" key="3">
    <source>
        <dbReference type="Proteomes" id="UP001367508"/>
    </source>
</evidence>
<protein>
    <submittedName>
        <fullName evidence="2">Uncharacterized protein</fullName>
    </submittedName>
</protein>
<keyword evidence="3" id="KW-1185">Reference proteome</keyword>
<dbReference type="Proteomes" id="UP001367508">
    <property type="component" value="Unassembled WGS sequence"/>
</dbReference>
<organism evidence="2 3">
    <name type="scientific">Canavalia gladiata</name>
    <name type="common">Sword bean</name>
    <name type="synonym">Dolichos gladiatus</name>
    <dbReference type="NCBI Taxonomy" id="3824"/>
    <lineage>
        <taxon>Eukaryota</taxon>
        <taxon>Viridiplantae</taxon>
        <taxon>Streptophyta</taxon>
        <taxon>Embryophyta</taxon>
        <taxon>Tracheophyta</taxon>
        <taxon>Spermatophyta</taxon>
        <taxon>Magnoliopsida</taxon>
        <taxon>eudicotyledons</taxon>
        <taxon>Gunneridae</taxon>
        <taxon>Pentapetalae</taxon>
        <taxon>rosids</taxon>
        <taxon>fabids</taxon>
        <taxon>Fabales</taxon>
        <taxon>Fabaceae</taxon>
        <taxon>Papilionoideae</taxon>
        <taxon>50 kb inversion clade</taxon>
        <taxon>NPAAA clade</taxon>
        <taxon>indigoferoid/millettioid clade</taxon>
        <taxon>Phaseoleae</taxon>
        <taxon>Canavalia</taxon>
    </lineage>
</organism>
<dbReference type="EMBL" id="JAYMYQ010000007">
    <property type="protein sequence ID" value="KAK7321348.1"/>
    <property type="molecule type" value="Genomic_DNA"/>
</dbReference>
<evidence type="ECO:0000313" key="2">
    <source>
        <dbReference type="EMBL" id="KAK7321348.1"/>
    </source>
</evidence>
<reference evidence="2 3" key="1">
    <citation type="submission" date="2024-01" db="EMBL/GenBank/DDBJ databases">
        <title>The genomes of 5 underutilized Papilionoideae crops provide insights into root nodulation and disease resistanc.</title>
        <authorList>
            <person name="Jiang F."/>
        </authorList>
    </citation>
    <scope>NUCLEOTIDE SEQUENCE [LARGE SCALE GENOMIC DNA]</scope>
    <source>
        <strain evidence="2">LVBAO_FW01</strain>
        <tissue evidence="2">Leaves</tissue>
    </source>
</reference>
<dbReference type="AlphaFoldDB" id="A0AAN9Q7Y6"/>
<proteinExistence type="predicted"/>
<sequence>MGQKTSDKSARIPALSRDETSADETLACDAPPHAPHFPITSRQLLKITKSFDPHWTVTVQSQPPNFLRENRHGCFSGSITQALKSPLPQEAPPQIV</sequence>
<name>A0AAN9Q7Y6_CANGL</name>
<gene>
    <name evidence="2" type="ORF">VNO77_31908</name>
</gene>
<evidence type="ECO:0000256" key="1">
    <source>
        <dbReference type="SAM" id="MobiDB-lite"/>
    </source>
</evidence>